<proteinExistence type="predicted"/>
<accession>A0ABR9BJP3</accession>
<sequence>MSEDCRHSDDDPLQDGHVEWHARQAIWLSYQQIIFRASEIPDYSNFAILTAFNPESIVLSCKENRQRQQRLEAELSALGYAYLRLDCSAPDGRWHEPSLAVCTGLSQACELAAKWRQNAIYWVSQQQLFLVPVMLKHQGFSQTELGKWPAYLHIQGLE</sequence>
<dbReference type="RefSeq" id="WP_192015529.1">
    <property type="nucleotide sequence ID" value="NZ_JACYTP010000004.1"/>
</dbReference>
<comment type="caution">
    <text evidence="1">The sequence shown here is derived from an EMBL/GenBank/DDBJ whole genome shotgun (WGS) entry which is preliminary data.</text>
</comment>
<organism evidence="1 2">
    <name type="scientific">Photobacterium arenosum</name>
    <dbReference type="NCBI Taxonomy" id="2774143"/>
    <lineage>
        <taxon>Bacteria</taxon>
        <taxon>Pseudomonadati</taxon>
        <taxon>Pseudomonadota</taxon>
        <taxon>Gammaproteobacteria</taxon>
        <taxon>Vibrionales</taxon>
        <taxon>Vibrionaceae</taxon>
        <taxon>Photobacterium</taxon>
    </lineage>
</organism>
<dbReference type="InterPro" id="IPR021710">
    <property type="entry name" value="DUF3293"/>
</dbReference>
<gene>
    <name evidence="1" type="ORF">IFO68_08655</name>
</gene>
<dbReference type="EMBL" id="JACYTP010000004">
    <property type="protein sequence ID" value="MBD8512760.1"/>
    <property type="molecule type" value="Genomic_DNA"/>
</dbReference>
<evidence type="ECO:0000313" key="2">
    <source>
        <dbReference type="Proteomes" id="UP000649768"/>
    </source>
</evidence>
<protein>
    <submittedName>
        <fullName evidence="1">DUF3293 domain-containing protein</fullName>
    </submittedName>
</protein>
<evidence type="ECO:0000313" key="1">
    <source>
        <dbReference type="EMBL" id="MBD8512760.1"/>
    </source>
</evidence>
<dbReference type="Pfam" id="PF11697">
    <property type="entry name" value="DUF3293"/>
    <property type="match status" value="1"/>
</dbReference>
<dbReference type="Proteomes" id="UP000649768">
    <property type="component" value="Unassembled WGS sequence"/>
</dbReference>
<keyword evidence="2" id="KW-1185">Reference proteome</keyword>
<name>A0ABR9BJP3_9GAMM</name>
<reference evidence="1 2" key="1">
    <citation type="submission" date="2020-09" db="EMBL/GenBank/DDBJ databases">
        <title>Photobacterium sp. CAU 1568 isolated from sand of Sido Beach.</title>
        <authorList>
            <person name="Kim W."/>
        </authorList>
    </citation>
    <scope>NUCLEOTIDE SEQUENCE [LARGE SCALE GENOMIC DNA]</scope>
    <source>
        <strain evidence="1 2">CAU 1568</strain>
    </source>
</reference>